<keyword evidence="3" id="KW-1185">Reference proteome</keyword>
<dbReference type="AlphaFoldDB" id="A0A059F1F8"/>
<dbReference type="VEuPathDB" id="MicrosporidiaDB:H312_01660"/>
<gene>
    <name evidence="2" type="ORF">H312_01660</name>
</gene>
<feature type="domain" description="ISXO2-like transposase" evidence="1">
    <location>
        <begin position="3"/>
        <end position="75"/>
    </location>
</feature>
<dbReference type="Proteomes" id="UP000030655">
    <property type="component" value="Unassembled WGS sequence"/>
</dbReference>
<evidence type="ECO:0000313" key="2">
    <source>
        <dbReference type="EMBL" id="KCZ80942.1"/>
    </source>
</evidence>
<sequence length="75" mass="8874">MKIIEIKSSETLGKEAINHVLPYTSVFTDEWTSYMSFFSNQNIFYHNNVNHKLDFVDPIDDTHTQTIESLWSEFK</sequence>
<evidence type="ECO:0000313" key="3">
    <source>
        <dbReference type="Proteomes" id="UP000030655"/>
    </source>
</evidence>
<dbReference type="HOGENOM" id="CLU_044348_6_5_1"/>
<dbReference type="InterPro" id="IPR053164">
    <property type="entry name" value="IS1016-like_transposase"/>
</dbReference>
<protein>
    <recommendedName>
        <fullName evidence="1">ISXO2-like transposase domain-containing protein</fullName>
    </recommendedName>
</protein>
<dbReference type="PANTHER" id="PTHR47163:SF2">
    <property type="entry name" value="SI:DKEY-17M8.2"/>
    <property type="match status" value="1"/>
</dbReference>
<evidence type="ECO:0000259" key="1">
    <source>
        <dbReference type="Pfam" id="PF12762"/>
    </source>
</evidence>
<reference evidence="2 3" key="2">
    <citation type="submission" date="2014-03" db="EMBL/GenBank/DDBJ databases">
        <title>The Genome Sequence of Anncaliia algerae insect isolate PRA339.</title>
        <authorList>
            <consortium name="The Broad Institute Genome Sequencing Platform"/>
            <consortium name="The Broad Institute Genome Sequencing Center for Infectious Disease"/>
            <person name="Cuomo C."/>
            <person name="Becnel J."/>
            <person name="Sanscrainte N."/>
            <person name="Walker B."/>
            <person name="Young S.K."/>
            <person name="Zeng Q."/>
            <person name="Gargeya S."/>
            <person name="Fitzgerald M."/>
            <person name="Haas B."/>
            <person name="Abouelleil A."/>
            <person name="Alvarado L."/>
            <person name="Arachchi H.M."/>
            <person name="Berlin A.M."/>
            <person name="Chapman S.B."/>
            <person name="Dewar J."/>
            <person name="Goldberg J."/>
            <person name="Griggs A."/>
            <person name="Gujja S."/>
            <person name="Hansen M."/>
            <person name="Howarth C."/>
            <person name="Imamovic A."/>
            <person name="Larimer J."/>
            <person name="McCowan C."/>
            <person name="Murphy C."/>
            <person name="Neiman D."/>
            <person name="Pearson M."/>
            <person name="Priest M."/>
            <person name="Roberts A."/>
            <person name="Saif S."/>
            <person name="Shea T."/>
            <person name="Sisk P."/>
            <person name="Sykes S."/>
            <person name="Wortman J."/>
            <person name="Nusbaum C."/>
            <person name="Birren B."/>
        </authorList>
    </citation>
    <scope>NUCLEOTIDE SEQUENCE [LARGE SCALE GENOMIC DNA]</scope>
    <source>
        <strain evidence="2 3">PRA339</strain>
    </source>
</reference>
<dbReference type="OrthoDB" id="8597234at2759"/>
<accession>A0A059F1F8</accession>
<proteinExistence type="predicted"/>
<organism evidence="2 3">
    <name type="scientific">Anncaliia algerae PRA339</name>
    <dbReference type="NCBI Taxonomy" id="1288291"/>
    <lineage>
        <taxon>Eukaryota</taxon>
        <taxon>Fungi</taxon>
        <taxon>Fungi incertae sedis</taxon>
        <taxon>Microsporidia</taxon>
        <taxon>Tubulinosematoidea</taxon>
        <taxon>Tubulinosematidae</taxon>
        <taxon>Anncaliia</taxon>
    </lineage>
</organism>
<dbReference type="PANTHER" id="PTHR47163">
    <property type="entry name" value="DDE_TNP_IS1595 DOMAIN-CONTAINING PROTEIN"/>
    <property type="match status" value="1"/>
</dbReference>
<reference evidence="3" key="1">
    <citation type="submission" date="2013-02" db="EMBL/GenBank/DDBJ databases">
        <authorList>
            <consortium name="The Broad Institute Genome Sequencing Platform"/>
            <person name="Cuomo C."/>
            <person name="Becnel J."/>
            <person name="Sanscrainte N."/>
            <person name="Walker B."/>
            <person name="Young S.K."/>
            <person name="Zeng Q."/>
            <person name="Gargeya S."/>
            <person name="Fitzgerald M."/>
            <person name="Haas B."/>
            <person name="Abouelleil A."/>
            <person name="Alvarado L."/>
            <person name="Arachchi H.M."/>
            <person name="Berlin A.M."/>
            <person name="Chapman S.B."/>
            <person name="Dewar J."/>
            <person name="Goldberg J."/>
            <person name="Griggs A."/>
            <person name="Gujja S."/>
            <person name="Hansen M."/>
            <person name="Howarth C."/>
            <person name="Imamovic A."/>
            <person name="Larimer J."/>
            <person name="McCowan C."/>
            <person name="Murphy C."/>
            <person name="Neiman D."/>
            <person name="Pearson M."/>
            <person name="Priest M."/>
            <person name="Roberts A."/>
            <person name="Saif S."/>
            <person name="Shea T."/>
            <person name="Sisk P."/>
            <person name="Sykes S."/>
            <person name="Wortman J."/>
            <person name="Nusbaum C."/>
            <person name="Birren B."/>
        </authorList>
    </citation>
    <scope>NUCLEOTIDE SEQUENCE [LARGE SCALE GENOMIC DNA]</scope>
    <source>
        <strain evidence="3">PRA339</strain>
    </source>
</reference>
<name>A0A059F1F8_9MICR</name>
<dbReference type="InterPro" id="IPR024445">
    <property type="entry name" value="Tnp_ISXO2-like"/>
</dbReference>
<dbReference type="EMBL" id="KK365157">
    <property type="protein sequence ID" value="KCZ80942.1"/>
    <property type="molecule type" value="Genomic_DNA"/>
</dbReference>
<dbReference type="Pfam" id="PF12762">
    <property type="entry name" value="DDE_Tnp_IS1595"/>
    <property type="match status" value="1"/>
</dbReference>